<protein>
    <recommendedName>
        <fullName evidence="3">Lipoprotein</fullName>
    </recommendedName>
</protein>
<comment type="caution">
    <text evidence="1">The sequence shown here is derived from an EMBL/GenBank/DDBJ whole genome shotgun (WGS) entry which is preliminary data.</text>
</comment>
<dbReference type="EMBL" id="BMIK01000029">
    <property type="protein sequence ID" value="GGC48340.1"/>
    <property type="molecule type" value="Genomic_DNA"/>
</dbReference>
<dbReference type="Proteomes" id="UP000597338">
    <property type="component" value="Unassembled WGS sequence"/>
</dbReference>
<organism evidence="1 2">
    <name type="scientific">Parapedobacter defluvii</name>
    <dbReference type="NCBI Taxonomy" id="2045106"/>
    <lineage>
        <taxon>Bacteria</taxon>
        <taxon>Pseudomonadati</taxon>
        <taxon>Bacteroidota</taxon>
        <taxon>Sphingobacteriia</taxon>
        <taxon>Sphingobacteriales</taxon>
        <taxon>Sphingobacteriaceae</taxon>
        <taxon>Parapedobacter</taxon>
    </lineage>
</organism>
<evidence type="ECO:0000313" key="1">
    <source>
        <dbReference type="EMBL" id="GGC48340.1"/>
    </source>
</evidence>
<sequence>MKANIYFLVSLFICGVHISGCDKGNDDNTEPDANNVITKDDFIAKLGKYTSYHVDVYNKEIEPGPSGTDVTWDFSDYDEVAITTTVEDVECPGEAICSEFPEANRVYAAQGPAAGIEYSFHQLTDDELNVIGGMGADGLKTHYDDPQTTYKFPMSYGSKFSDSYSYTAGSEVLVGKQTVEVDGFGTLKTVAGTFPNTLRIKRAYEINITHPSGGHTSTVVTYTWINKAHKGLFLLQLLFSETTIHGHTQPSGFGKSLIYTIPE</sequence>
<evidence type="ECO:0000313" key="2">
    <source>
        <dbReference type="Proteomes" id="UP000597338"/>
    </source>
</evidence>
<reference evidence="2" key="1">
    <citation type="journal article" date="2019" name="Int. J. Syst. Evol. Microbiol.">
        <title>The Global Catalogue of Microorganisms (GCM) 10K type strain sequencing project: providing services to taxonomists for standard genome sequencing and annotation.</title>
        <authorList>
            <consortium name="The Broad Institute Genomics Platform"/>
            <consortium name="The Broad Institute Genome Sequencing Center for Infectious Disease"/>
            <person name="Wu L."/>
            <person name="Ma J."/>
        </authorList>
    </citation>
    <scope>NUCLEOTIDE SEQUENCE [LARGE SCALE GENOMIC DNA]</scope>
    <source>
        <strain evidence="2">CGMCC 1.15342</strain>
    </source>
</reference>
<dbReference type="RefSeq" id="WP_188753797.1">
    <property type="nucleotide sequence ID" value="NZ_BMIK01000029.1"/>
</dbReference>
<proteinExistence type="predicted"/>
<keyword evidence="2" id="KW-1185">Reference proteome</keyword>
<name>A0ABQ1MX52_9SPHI</name>
<accession>A0ABQ1MX52</accession>
<gene>
    <name evidence="1" type="ORF">GCM10011386_45700</name>
</gene>
<evidence type="ECO:0008006" key="3">
    <source>
        <dbReference type="Google" id="ProtNLM"/>
    </source>
</evidence>